<dbReference type="PROSITE" id="PS00151">
    <property type="entry name" value="ACYLPHOSPHATASE_2"/>
    <property type="match status" value="1"/>
</dbReference>
<dbReference type="Pfam" id="PF00708">
    <property type="entry name" value="Acylphosphatase"/>
    <property type="match status" value="1"/>
</dbReference>
<dbReference type="GO" id="GO:0003998">
    <property type="term" value="F:acylphosphatase activity"/>
    <property type="evidence" value="ECO:0007669"/>
    <property type="project" value="UniProtKB-EC"/>
</dbReference>
<dbReference type="EMBL" id="QNUK01000366">
    <property type="protein sequence ID" value="KAF5894600.1"/>
    <property type="molecule type" value="Genomic_DNA"/>
</dbReference>
<proteinExistence type="inferred from homology"/>
<sequence>MSAKYASVDFEVFGIVQGVFFRMHTEKEAKKLGVSGWVKNTREGTVIGQVQGPPEKVSH</sequence>
<evidence type="ECO:0000313" key="6">
    <source>
        <dbReference type="Proteomes" id="UP000727407"/>
    </source>
</evidence>
<dbReference type="InterPro" id="IPR020456">
    <property type="entry name" value="Acylphosphatase"/>
</dbReference>
<dbReference type="PROSITE" id="PS00150">
    <property type="entry name" value="ACYLPHOSPHATASE_1"/>
    <property type="match status" value="1"/>
</dbReference>
<dbReference type="InterPro" id="IPR036046">
    <property type="entry name" value="Acylphosphatase-like_dom_sf"/>
</dbReference>
<dbReference type="InterPro" id="IPR017968">
    <property type="entry name" value="Acylphosphatase_CS"/>
</dbReference>
<evidence type="ECO:0000256" key="2">
    <source>
        <dbReference type="RuleBase" id="RU000553"/>
    </source>
</evidence>
<feature type="active site" evidence="1">
    <location>
        <position position="22"/>
    </location>
</feature>
<dbReference type="PANTHER" id="PTHR10029">
    <property type="entry name" value="ACYLPHOSPHATASE"/>
    <property type="match status" value="1"/>
</dbReference>
<dbReference type="SUPFAM" id="SSF54975">
    <property type="entry name" value="Acylphosphatase/BLUF domain-like"/>
    <property type="match status" value="1"/>
</dbReference>
<dbReference type="PANTHER" id="PTHR10029:SF22">
    <property type="entry name" value="ACYLPHOSPHATASE-2-LIKE"/>
    <property type="match status" value="1"/>
</dbReference>
<dbReference type="OrthoDB" id="7961613at2759"/>
<comment type="similarity">
    <text evidence="3">Belongs to the acylphosphatase family.</text>
</comment>
<name>A0A8J4XCA5_CLAMG</name>
<dbReference type="Proteomes" id="UP000727407">
    <property type="component" value="Unassembled WGS sequence"/>
</dbReference>
<dbReference type="EC" id="3.6.1.7" evidence="1 2"/>
<protein>
    <recommendedName>
        <fullName evidence="1 2">Acylphosphatase</fullName>
        <ecNumber evidence="1 2">3.6.1.7</ecNumber>
    </recommendedName>
</protein>
<accession>A0A8J4XCA5</accession>
<keyword evidence="1 2" id="KW-0378">Hydrolase</keyword>
<feature type="non-terminal residue" evidence="5">
    <location>
        <position position="1"/>
    </location>
</feature>
<reference evidence="5" key="1">
    <citation type="submission" date="2020-07" db="EMBL/GenBank/DDBJ databases">
        <title>Clarias magur genome sequencing, assembly and annotation.</title>
        <authorList>
            <person name="Kushwaha B."/>
            <person name="Kumar R."/>
            <person name="Das P."/>
            <person name="Joshi C.G."/>
            <person name="Kumar D."/>
            <person name="Nagpure N.S."/>
            <person name="Pandey M."/>
            <person name="Agarwal S."/>
            <person name="Srivastava S."/>
            <person name="Singh M."/>
            <person name="Sahoo L."/>
            <person name="Jayasankar P."/>
            <person name="Meher P.K."/>
            <person name="Koringa P.G."/>
            <person name="Iquebal M.A."/>
            <person name="Das S.P."/>
            <person name="Bit A."/>
            <person name="Patnaik S."/>
            <person name="Patel N."/>
            <person name="Shah T.M."/>
            <person name="Hinsu A."/>
            <person name="Jena J.K."/>
        </authorList>
    </citation>
    <scope>NUCLEOTIDE SEQUENCE</scope>
    <source>
        <strain evidence="5">CIFAMagur01</strain>
        <tissue evidence="5">Testis</tissue>
    </source>
</reference>
<dbReference type="Gene3D" id="3.30.70.100">
    <property type="match status" value="1"/>
</dbReference>
<evidence type="ECO:0000256" key="3">
    <source>
        <dbReference type="RuleBase" id="RU004168"/>
    </source>
</evidence>
<organism evidence="5 6">
    <name type="scientific">Clarias magur</name>
    <name type="common">Asian catfish</name>
    <name type="synonym">Macropteronotus magur</name>
    <dbReference type="NCBI Taxonomy" id="1594786"/>
    <lineage>
        <taxon>Eukaryota</taxon>
        <taxon>Metazoa</taxon>
        <taxon>Chordata</taxon>
        <taxon>Craniata</taxon>
        <taxon>Vertebrata</taxon>
        <taxon>Euteleostomi</taxon>
        <taxon>Actinopterygii</taxon>
        <taxon>Neopterygii</taxon>
        <taxon>Teleostei</taxon>
        <taxon>Ostariophysi</taxon>
        <taxon>Siluriformes</taxon>
        <taxon>Clariidae</taxon>
        <taxon>Clarias</taxon>
    </lineage>
</organism>
<comment type="caution">
    <text evidence="5">The sequence shown here is derived from an EMBL/GenBank/DDBJ whole genome shotgun (WGS) entry which is preliminary data.</text>
</comment>
<dbReference type="InterPro" id="IPR001792">
    <property type="entry name" value="Acylphosphatase-like_dom"/>
</dbReference>
<dbReference type="AlphaFoldDB" id="A0A8J4XCA5"/>
<feature type="active site" evidence="1">
    <location>
        <position position="40"/>
    </location>
</feature>
<evidence type="ECO:0000313" key="5">
    <source>
        <dbReference type="EMBL" id="KAF5894600.1"/>
    </source>
</evidence>
<keyword evidence="6" id="KW-1185">Reference proteome</keyword>
<comment type="catalytic activity">
    <reaction evidence="1 2">
        <text>an acyl phosphate + H2O = a carboxylate + phosphate + H(+)</text>
        <dbReference type="Rhea" id="RHEA:14965"/>
        <dbReference type="ChEBI" id="CHEBI:15377"/>
        <dbReference type="ChEBI" id="CHEBI:15378"/>
        <dbReference type="ChEBI" id="CHEBI:29067"/>
        <dbReference type="ChEBI" id="CHEBI:43474"/>
        <dbReference type="ChEBI" id="CHEBI:59918"/>
        <dbReference type="EC" id="3.6.1.7"/>
    </reaction>
</comment>
<evidence type="ECO:0000259" key="4">
    <source>
        <dbReference type="PROSITE" id="PS51160"/>
    </source>
</evidence>
<evidence type="ECO:0000256" key="1">
    <source>
        <dbReference type="PROSITE-ProRule" id="PRU00520"/>
    </source>
</evidence>
<dbReference type="PRINTS" id="PR00112">
    <property type="entry name" value="ACYLPHPHTASE"/>
</dbReference>
<dbReference type="PROSITE" id="PS51160">
    <property type="entry name" value="ACYLPHOSPHATASE_3"/>
    <property type="match status" value="1"/>
</dbReference>
<gene>
    <name evidence="5" type="primary">acyp2</name>
    <name evidence="5" type="ORF">DAT39_015680</name>
</gene>
<feature type="domain" description="Acylphosphatase-like" evidence="4">
    <location>
        <begin position="7"/>
        <end position="59"/>
    </location>
</feature>